<evidence type="ECO:0000256" key="2">
    <source>
        <dbReference type="ARBA" id="ARBA00022448"/>
    </source>
</evidence>
<evidence type="ECO:0000313" key="11">
    <source>
        <dbReference type="Proteomes" id="UP000325827"/>
    </source>
</evidence>
<evidence type="ECO:0000256" key="4">
    <source>
        <dbReference type="ARBA" id="ARBA00022692"/>
    </source>
</evidence>
<dbReference type="GO" id="GO:0043190">
    <property type="term" value="C:ATP-binding cassette (ABC) transporter complex"/>
    <property type="evidence" value="ECO:0007669"/>
    <property type="project" value="InterPro"/>
</dbReference>
<keyword evidence="3" id="KW-1003">Cell membrane</keyword>
<dbReference type="NCBIfam" id="TIGR01726">
    <property type="entry name" value="HEQRo_perm_3TM"/>
    <property type="match status" value="1"/>
</dbReference>
<evidence type="ECO:0000259" key="9">
    <source>
        <dbReference type="PROSITE" id="PS50928"/>
    </source>
</evidence>
<dbReference type="InterPro" id="IPR035906">
    <property type="entry name" value="MetI-like_sf"/>
</dbReference>
<evidence type="ECO:0000256" key="6">
    <source>
        <dbReference type="ARBA" id="ARBA00022989"/>
    </source>
</evidence>
<dbReference type="AlphaFoldDB" id="A0A5J5IY92"/>
<keyword evidence="6 8" id="KW-1133">Transmembrane helix</keyword>
<evidence type="ECO:0000256" key="5">
    <source>
        <dbReference type="ARBA" id="ARBA00022970"/>
    </source>
</evidence>
<dbReference type="PANTHER" id="PTHR30614">
    <property type="entry name" value="MEMBRANE COMPONENT OF AMINO ACID ABC TRANSPORTER"/>
    <property type="match status" value="1"/>
</dbReference>
<dbReference type="SUPFAM" id="SSF161098">
    <property type="entry name" value="MetI-like"/>
    <property type="match status" value="1"/>
</dbReference>
<accession>A0A5J5IY92</accession>
<dbReference type="Pfam" id="PF00528">
    <property type="entry name" value="BPD_transp_1"/>
    <property type="match status" value="1"/>
</dbReference>
<comment type="subcellular location">
    <subcellularLocation>
        <location evidence="1 8">Cell membrane</location>
        <topology evidence="1 8">Multi-pass membrane protein</topology>
    </subcellularLocation>
</comment>
<gene>
    <name evidence="10" type="ORF">F6B43_15770</name>
</gene>
<reference evidence="11" key="1">
    <citation type="submission" date="2019-09" db="EMBL/GenBank/DDBJ databases">
        <title>Mumia zhuanghuii sp. nov. isolated from the intestinal contents of plateau pika (Ochotona curzoniae) in the Qinghai-Tibet plateau of China.</title>
        <authorList>
            <person name="Tian Z."/>
        </authorList>
    </citation>
    <scope>NUCLEOTIDE SEQUENCE [LARGE SCALE GENOMIC DNA]</scope>
    <source>
        <strain evidence="11">JCM 30598</strain>
    </source>
</reference>
<dbReference type="Proteomes" id="UP000325827">
    <property type="component" value="Unassembled WGS sequence"/>
</dbReference>
<evidence type="ECO:0000256" key="8">
    <source>
        <dbReference type="RuleBase" id="RU363032"/>
    </source>
</evidence>
<feature type="transmembrane region" description="Helical" evidence="8">
    <location>
        <begin position="67"/>
        <end position="84"/>
    </location>
</feature>
<keyword evidence="7 8" id="KW-0472">Membrane</keyword>
<proteinExistence type="inferred from homology"/>
<dbReference type="InterPro" id="IPR010065">
    <property type="entry name" value="AA_ABC_transptr_permease_3TM"/>
</dbReference>
<dbReference type="GO" id="GO:0006865">
    <property type="term" value="P:amino acid transport"/>
    <property type="evidence" value="ECO:0007669"/>
    <property type="project" value="UniProtKB-KW"/>
</dbReference>
<evidence type="ECO:0000256" key="3">
    <source>
        <dbReference type="ARBA" id="ARBA00022475"/>
    </source>
</evidence>
<keyword evidence="11" id="KW-1185">Reference proteome</keyword>
<feature type="transmembrane region" description="Helical" evidence="8">
    <location>
        <begin position="20"/>
        <end position="46"/>
    </location>
</feature>
<dbReference type="GO" id="GO:0022857">
    <property type="term" value="F:transmembrane transporter activity"/>
    <property type="evidence" value="ECO:0007669"/>
    <property type="project" value="InterPro"/>
</dbReference>
<dbReference type="PANTHER" id="PTHR30614:SF0">
    <property type="entry name" value="L-CYSTINE TRANSPORT SYSTEM PERMEASE PROTEIN TCYL"/>
    <property type="match status" value="1"/>
</dbReference>
<organism evidence="10 11">
    <name type="scientific">Microbacterium rhizomatis</name>
    <dbReference type="NCBI Taxonomy" id="1631477"/>
    <lineage>
        <taxon>Bacteria</taxon>
        <taxon>Bacillati</taxon>
        <taxon>Actinomycetota</taxon>
        <taxon>Actinomycetes</taxon>
        <taxon>Micrococcales</taxon>
        <taxon>Microbacteriaceae</taxon>
        <taxon>Microbacterium</taxon>
    </lineage>
</organism>
<protein>
    <submittedName>
        <fullName evidence="10">Amino acid ABC transporter permease</fullName>
    </submittedName>
</protein>
<keyword evidence="4 8" id="KW-0812">Transmembrane</keyword>
<keyword evidence="5" id="KW-0029">Amino-acid transport</keyword>
<dbReference type="OrthoDB" id="9814902at2"/>
<dbReference type="EMBL" id="VYSA01000003">
    <property type="protein sequence ID" value="KAA9106582.1"/>
    <property type="molecule type" value="Genomic_DNA"/>
</dbReference>
<evidence type="ECO:0000256" key="7">
    <source>
        <dbReference type="ARBA" id="ARBA00023136"/>
    </source>
</evidence>
<comment type="similarity">
    <text evidence="8">Belongs to the binding-protein-dependent transport system permease family.</text>
</comment>
<dbReference type="InterPro" id="IPR000515">
    <property type="entry name" value="MetI-like"/>
</dbReference>
<comment type="caution">
    <text evidence="10">The sequence shown here is derived from an EMBL/GenBank/DDBJ whole genome shotgun (WGS) entry which is preliminary data.</text>
</comment>
<name>A0A5J5IY92_9MICO</name>
<dbReference type="CDD" id="cd06261">
    <property type="entry name" value="TM_PBP2"/>
    <property type="match status" value="1"/>
</dbReference>
<dbReference type="RefSeq" id="WP_150449931.1">
    <property type="nucleotide sequence ID" value="NZ_VYSA01000003.1"/>
</dbReference>
<evidence type="ECO:0000256" key="1">
    <source>
        <dbReference type="ARBA" id="ARBA00004651"/>
    </source>
</evidence>
<dbReference type="PROSITE" id="PS50928">
    <property type="entry name" value="ABC_TM1"/>
    <property type="match status" value="1"/>
</dbReference>
<dbReference type="InterPro" id="IPR043429">
    <property type="entry name" value="ArtM/GltK/GlnP/TcyL/YhdX-like"/>
</dbReference>
<feature type="transmembrane region" description="Helical" evidence="8">
    <location>
        <begin position="189"/>
        <end position="210"/>
    </location>
</feature>
<sequence length="258" mass="28105">MSITDYDWSLIWDNREALLAGLWTAFSVAIVGLAISLVFGLFLAVLRSAPRPLNWIASTYINVFRGVPALVSVIWVYFGVALLLGVRFTVFQAGVIALSLLYSAFFAEIFRSALQAVPPGHTEAGWALGMRSSQIFFSVTLPQAVKIALPNIGSMFIGMVKDTSTFTVIGLLEVVRVTQNLVATTFQPFVLYTAAAIIYVLAAFAIDIVFRLIEGAYVRPPLGVVGRTLRARQRRTIEAIAARIKAVTPATGTVYTPK</sequence>
<keyword evidence="2 8" id="KW-0813">Transport</keyword>
<dbReference type="Gene3D" id="1.10.3720.10">
    <property type="entry name" value="MetI-like"/>
    <property type="match status" value="1"/>
</dbReference>
<feature type="domain" description="ABC transmembrane type-1" evidence="9">
    <location>
        <begin position="22"/>
        <end position="210"/>
    </location>
</feature>
<feature type="transmembrane region" description="Helical" evidence="8">
    <location>
        <begin position="90"/>
        <end position="114"/>
    </location>
</feature>
<evidence type="ECO:0000313" key="10">
    <source>
        <dbReference type="EMBL" id="KAA9106582.1"/>
    </source>
</evidence>